<evidence type="ECO:0000256" key="1">
    <source>
        <dbReference type="SAM" id="MobiDB-lite"/>
    </source>
</evidence>
<evidence type="ECO:0000259" key="2">
    <source>
        <dbReference type="Pfam" id="PF02957"/>
    </source>
</evidence>
<feature type="compositionally biased region" description="Gly residues" evidence="1">
    <location>
        <begin position="114"/>
        <end position="131"/>
    </location>
</feature>
<reference evidence="3" key="1">
    <citation type="journal article" date="2021" name="Cell Host Microbe">
        <title>Global genome analysis reveals a vast and dynamic anellovirus landscape within the human virome.</title>
        <authorList>
            <person name="Arze C.A."/>
            <person name="Springer S."/>
            <person name="Dudas G."/>
            <person name="Patel S."/>
            <person name="Bhattacharyya A."/>
            <person name="Swaminathan H."/>
            <person name="Brugnara C."/>
            <person name="Delagrave S."/>
            <person name="Ong T."/>
            <person name="Kahvejian A."/>
            <person name="Echelard Y."/>
            <person name="Weinstein E.G."/>
            <person name="Hajjar R.J."/>
            <person name="Andersen K.G."/>
            <person name="Yozwiak N.L."/>
        </authorList>
    </citation>
    <scope>NUCLEOTIDE SEQUENCE</scope>
    <source>
        <strain evidence="3">TF1YBNFPH</strain>
    </source>
</reference>
<feature type="compositionally biased region" description="Low complexity" evidence="1">
    <location>
        <begin position="93"/>
        <end position="108"/>
    </location>
</feature>
<feature type="region of interest" description="Disordered" evidence="1">
    <location>
        <begin position="72"/>
        <end position="144"/>
    </location>
</feature>
<feature type="domain" description="Hepatitis TT virus Orf2/Gyrovirus Vp2 N-terminal" evidence="2">
    <location>
        <begin position="38"/>
        <end position="87"/>
    </location>
</feature>
<sequence length="154" mass="16674">MFLGRYWRKKRKVLLQALSTPAKKPDMSAWVPPIDNVTERERSWLNGIFQSHRAFCGCNDPIYHLSTLAARFNMQSGPSPGGDPRPPRPPLRRLPALPAPQNSPNNSNRRSWPGGDGGAAGGPEGDGGAGGPAVADDYQPEDLDDLFAAIEGEE</sequence>
<dbReference type="EMBL" id="OK574432">
    <property type="protein sequence ID" value="UHS18429.1"/>
    <property type="molecule type" value="Genomic_DNA"/>
</dbReference>
<evidence type="ECO:0000313" key="3">
    <source>
        <dbReference type="EMBL" id="UHS18429.1"/>
    </source>
</evidence>
<protein>
    <recommendedName>
        <fullName evidence="2">Hepatitis TT virus Orf2/Gyrovirus Vp2 N-terminal domain-containing protein</fullName>
    </recommendedName>
</protein>
<name>A0A8K1XYV0_9VIRU</name>
<organism evidence="3">
    <name type="scientific">Alphatorquevirus sp</name>
    <dbReference type="NCBI Taxonomy" id="2809145"/>
    <lineage>
        <taxon>Viruses</taxon>
        <taxon>Monodnaviria</taxon>
        <taxon>Shotokuvirae</taxon>
        <taxon>Commensaviricota</taxon>
        <taxon>Cardeaviricetes</taxon>
        <taxon>Sanitavirales</taxon>
        <taxon>Anelloviridae</taxon>
        <taxon>Alphatorquevirus</taxon>
    </lineage>
</organism>
<proteinExistence type="predicted"/>
<dbReference type="InterPro" id="IPR004118">
    <property type="entry name" value="HEV_TT_vir_Orf2/Gyrovir_Vp2_N"/>
</dbReference>
<accession>A0A8K1XYV0</accession>
<dbReference type="Pfam" id="PF02957">
    <property type="entry name" value="TT_ORF2-like"/>
    <property type="match status" value="1"/>
</dbReference>